<keyword evidence="3" id="KW-1185">Reference proteome</keyword>
<evidence type="ECO:0000313" key="2">
    <source>
        <dbReference type="EMBL" id="KAF2094938.1"/>
    </source>
</evidence>
<organism evidence="2 3">
    <name type="scientific">Rhizodiscina lignyota</name>
    <dbReference type="NCBI Taxonomy" id="1504668"/>
    <lineage>
        <taxon>Eukaryota</taxon>
        <taxon>Fungi</taxon>
        <taxon>Dikarya</taxon>
        <taxon>Ascomycota</taxon>
        <taxon>Pezizomycotina</taxon>
        <taxon>Dothideomycetes</taxon>
        <taxon>Pleosporomycetidae</taxon>
        <taxon>Aulographales</taxon>
        <taxon>Rhizodiscinaceae</taxon>
        <taxon>Rhizodiscina</taxon>
    </lineage>
</organism>
<feature type="signal peptide" evidence="1">
    <location>
        <begin position="1"/>
        <end position="20"/>
    </location>
</feature>
<gene>
    <name evidence="2" type="ORF">NA57DRAFT_80105</name>
</gene>
<feature type="chain" id="PRO_5040398225" evidence="1">
    <location>
        <begin position="21"/>
        <end position="58"/>
    </location>
</feature>
<proteinExistence type="predicted"/>
<dbReference type="EMBL" id="ML978133">
    <property type="protein sequence ID" value="KAF2094938.1"/>
    <property type="molecule type" value="Genomic_DNA"/>
</dbReference>
<dbReference type="AlphaFoldDB" id="A0A9P4I7L1"/>
<accession>A0A9P4I7L1</accession>
<reference evidence="2" key="1">
    <citation type="journal article" date="2020" name="Stud. Mycol.">
        <title>101 Dothideomycetes genomes: a test case for predicting lifestyles and emergence of pathogens.</title>
        <authorList>
            <person name="Haridas S."/>
            <person name="Albert R."/>
            <person name="Binder M."/>
            <person name="Bloem J."/>
            <person name="Labutti K."/>
            <person name="Salamov A."/>
            <person name="Andreopoulos B."/>
            <person name="Baker S."/>
            <person name="Barry K."/>
            <person name="Bills G."/>
            <person name="Bluhm B."/>
            <person name="Cannon C."/>
            <person name="Castanera R."/>
            <person name="Culley D."/>
            <person name="Daum C."/>
            <person name="Ezra D."/>
            <person name="Gonzalez J."/>
            <person name="Henrissat B."/>
            <person name="Kuo A."/>
            <person name="Liang C."/>
            <person name="Lipzen A."/>
            <person name="Lutzoni F."/>
            <person name="Magnuson J."/>
            <person name="Mondo S."/>
            <person name="Nolan M."/>
            <person name="Ohm R."/>
            <person name="Pangilinan J."/>
            <person name="Park H.-J."/>
            <person name="Ramirez L."/>
            <person name="Alfaro M."/>
            <person name="Sun H."/>
            <person name="Tritt A."/>
            <person name="Yoshinaga Y."/>
            <person name="Zwiers L.-H."/>
            <person name="Turgeon B."/>
            <person name="Goodwin S."/>
            <person name="Spatafora J."/>
            <person name="Crous P."/>
            <person name="Grigoriev I."/>
        </authorList>
    </citation>
    <scope>NUCLEOTIDE SEQUENCE</scope>
    <source>
        <strain evidence="2">CBS 133067</strain>
    </source>
</reference>
<name>A0A9P4I7L1_9PEZI</name>
<keyword evidence="1" id="KW-0732">Signal</keyword>
<protein>
    <submittedName>
        <fullName evidence="2">Uncharacterized protein</fullName>
    </submittedName>
</protein>
<sequence length="58" mass="6342">MRFYAVAVFGIAVLFSSVLALPAELSKKAVSAESMETIKASIEAIQDEDYDWARGETD</sequence>
<evidence type="ECO:0000256" key="1">
    <source>
        <dbReference type="SAM" id="SignalP"/>
    </source>
</evidence>
<evidence type="ECO:0000313" key="3">
    <source>
        <dbReference type="Proteomes" id="UP000799772"/>
    </source>
</evidence>
<dbReference type="Proteomes" id="UP000799772">
    <property type="component" value="Unassembled WGS sequence"/>
</dbReference>
<comment type="caution">
    <text evidence="2">The sequence shown here is derived from an EMBL/GenBank/DDBJ whole genome shotgun (WGS) entry which is preliminary data.</text>
</comment>